<evidence type="ECO:0000256" key="1">
    <source>
        <dbReference type="SAM" id="MobiDB-lite"/>
    </source>
</evidence>
<dbReference type="GO" id="GO:0034058">
    <property type="term" value="P:endosomal vesicle fusion"/>
    <property type="evidence" value="ECO:0007669"/>
    <property type="project" value="TreeGrafter"/>
</dbReference>
<dbReference type="EMBL" id="LUGG01000013">
    <property type="protein sequence ID" value="OBZ70877.1"/>
    <property type="molecule type" value="Genomic_DNA"/>
</dbReference>
<dbReference type="OrthoDB" id="289913at2759"/>
<dbReference type="InterPro" id="IPR015943">
    <property type="entry name" value="WD40/YVTN_repeat-like_dom_sf"/>
</dbReference>
<proteinExistence type="predicted"/>
<dbReference type="Proteomes" id="UP000092993">
    <property type="component" value="Unassembled WGS sequence"/>
</dbReference>
<accession>A0A1C7M2Y7</accession>
<protein>
    <submittedName>
        <fullName evidence="2">Vacuolar protein sorting-associated protein 8</fullName>
    </submittedName>
</protein>
<gene>
    <name evidence="2" type="primary">Vps8_0</name>
    <name evidence="2" type="ORF">A0H81_09207</name>
</gene>
<keyword evidence="3" id="KW-1185">Reference proteome</keyword>
<dbReference type="Gene3D" id="2.130.10.10">
    <property type="entry name" value="YVTN repeat-like/Quinoprotein amine dehydrogenase"/>
    <property type="match status" value="1"/>
</dbReference>
<feature type="compositionally biased region" description="Polar residues" evidence="1">
    <location>
        <begin position="147"/>
        <end position="160"/>
    </location>
</feature>
<organism evidence="2 3">
    <name type="scientific">Grifola frondosa</name>
    <name type="common">Maitake</name>
    <name type="synonym">Polyporus frondosus</name>
    <dbReference type="NCBI Taxonomy" id="5627"/>
    <lineage>
        <taxon>Eukaryota</taxon>
        <taxon>Fungi</taxon>
        <taxon>Dikarya</taxon>
        <taxon>Basidiomycota</taxon>
        <taxon>Agaricomycotina</taxon>
        <taxon>Agaricomycetes</taxon>
        <taxon>Polyporales</taxon>
        <taxon>Grifolaceae</taxon>
        <taxon>Grifola</taxon>
    </lineage>
</organism>
<feature type="compositionally biased region" description="Polar residues" evidence="1">
    <location>
        <begin position="172"/>
        <end position="193"/>
    </location>
</feature>
<dbReference type="GO" id="GO:0005770">
    <property type="term" value="C:late endosome"/>
    <property type="evidence" value="ECO:0007669"/>
    <property type="project" value="TreeGrafter"/>
</dbReference>
<dbReference type="PANTHER" id="PTHR12616">
    <property type="entry name" value="VACUOLAR PROTEIN SORTING VPS41"/>
    <property type="match status" value="1"/>
</dbReference>
<dbReference type="STRING" id="5627.A0A1C7M2Y7"/>
<reference evidence="2 3" key="1">
    <citation type="submission" date="2016-03" db="EMBL/GenBank/DDBJ databases">
        <title>Whole genome sequencing of Grifola frondosa 9006-11.</title>
        <authorList>
            <person name="Min B."/>
            <person name="Park H."/>
            <person name="Kim J.-G."/>
            <person name="Cho H."/>
            <person name="Oh Y.-L."/>
            <person name="Kong W.-S."/>
            <person name="Choi I.-G."/>
        </authorList>
    </citation>
    <scope>NUCLEOTIDE SEQUENCE [LARGE SCALE GENOMIC DNA]</scope>
    <source>
        <strain evidence="2 3">9006-11</strain>
    </source>
</reference>
<sequence length="614" mass="66573">MNGTEQTAHDGLAEHLDFSDIEGDEAHDDHPGDYSTRFDELMSDGEDIDGHGEGHTEDDEEEGFLYTGVDSEPAGGYREQLRDVLGPDHEDDEVDERHPERSLVHEVAENEKFAALIEDEAGHVEVLSDRSPSTSSVSPTGLSSPPNMTSNLDGSNTPSKLSRPFLHPTISRLRSATPQPQPSRVPSAASAATMNSHMQEGGSAALSHFSALSRSSSVTNVSGLEQANVSNGHQAREVFRWTQLRSIRELLYTNHPSKASTVLGSQSTGSPTVLAANGLICVGTDIGRILVFDFKQNLKCVCGTETPDKAVGPVTALALSFDHTYVAAGHTSGHIQLFDLRTPKAPVRFVPPTTLAAVASGRQEGHLVGSRIVSIGFIAGRHTALVSADDSGLAFYHSLGKVLTSSFPSSKSRKPSTILAMAPLPFGTASHSTDSYHLIALLTPIKLVIVGLKPSPKTWYRRHREVEEAGGSKAKFKGALAWFPSVVPGMARWQVRNGVARRMAFFTLRRSPCWFTLGAWLNVNQIVVLTPAAFEVYDVHSLKLVERESFDGGPWSPHILYNGTISYSDAITEVAHSVRVYKGKIFLLGQHEIQVGTLLTWADRILSFVQNGDF</sequence>
<dbReference type="SUPFAM" id="SSF50978">
    <property type="entry name" value="WD40 repeat-like"/>
    <property type="match status" value="1"/>
</dbReference>
<comment type="caution">
    <text evidence="2">The sequence shown here is derived from an EMBL/GenBank/DDBJ whole genome shotgun (WGS) entry which is preliminary data.</text>
</comment>
<dbReference type="PANTHER" id="PTHR12616:SF8">
    <property type="entry name" value="VACUOLAR PROTEIN SORTING-ASSOCIATED PROTEIN 8 HOMOLOG"/>
    <property type="match status" value="1"/>
</dbReference>
<evidence type="ECO:0000313" key="3">
    <source>
        <dbReference type="Proteomes" id="UP000092993"/>
    </source>
</evidence>
<feature type="compositionally biased region" description="Basic and acidic residues" evidence="1">
    <location>
        <begin position="95"/>
        <end position="106"/>
    </location>
</feature>
<feature type="region of interest" description="Disordered" evidence="1">
    <location>
        <begin position="125"/>
        <end position="193"/>
    </location>
</feature>
<dbReference type="InterPro" id="IPR036322">
    <property type="entry name" value="WD40_repeat_dom_sf"/>
</dbReference>
<dbReference type="GO" id="GO:0006623">
    <property type="term" value="P:protein targeting to vacuole"/>
    <property type="evidence" value="ECO:0007669"/>
    <property type="project" value="InterPro"/>
</dbReference>
<feature type="compositionally biased region" description="Basic and acidic residues" evidence="1">
    <location>
        <begin position="7"/>
        <end position="18"/>
    </location>
</feature>
<dbReference type="AlphaFoldDB" id="A0A1C7M2Y7"/>
<dbReference type="Pfam" id="PF23410">
    <property type="entry name" value="Beta-prop_VPS8"/>
    <property type="match status" value="1"/>
</dbReference>
<dbReference type="GO" id="GO:0030897">
    <property type="term" value="C:HOPS complex"/>
    <property type="evidence" value="ECO:0007669"/>
    <property type="project" value="TreeGrafter"/>
</dbReference>
<feature type="region of interest" description="Disordered" evidence="1">
    <location>
        <begin position="1"/>
        <end position="106"/>
    </location>
</feature>
<feature type="compositionally biased region" description="Basic and acidic residues" evidence="1">
    <location>
        <begin position="27"/>
        <end position="40"/>
    </location>
</feature>
<dbReference type="InterPro" id="IPR045111">
    <property type="entry name" value="Vps41/Vps8"/>
</dbReference>
<feature type="compositionally biased region" description="Low complexity" evidence="1">
    <location>
        <begin position="129"/>
        <end position="146"/>
    </location>
</feature>
<feature type="compositionally biased region" description="Basic and acidic residues" evidence="1">
    <location>
        <begin position="79"/>
        <end position="88"/>
    </location>
</feature>
<evidence type="ECO:0000313" key="2">
    <source>
        <dbReference type="EMBL" id="OBZ70877.1"/>
    </source>
</evidence>
<name>A0A1C7M2Y7_GRIFR</name>